<reference evidence="6" key="1">
    <citation type="submission" date="2024-02" db="EMBL/GenBank/DDBJ databases">
        <authorList>
            <consortium name="ELIXIR-Norway"/>
            <consortium name="Elixir Norway"/>
        </authorList>
    </citation>
    <scope>NUCLEOTIDE SEQUENCE</scope>
</reference>
<evidence type="ECO:0000259" key="4">
    <source>
        <dbReference type="Pfam" id="PF00542"/>
    </source>
</evidence>
<dbReference type="InterPro" id="IPR013823">
    <property type="entry name" value="Ribosomal_bL12_C"/>
</dbReference>
<dbReference type="PANTHER" id="PTHR45987:SF4">
    <property type="entry name" value="LARGE RIBOSOMAL SUBUNIT PROTEIN BL12M"/>
    <property type="match status" value="1"/>
</dbReference>
<dbReference type="CDD" id="cd00387">
    <property type="entry name" value="Ribosomal_L7_L12"/>
    <property type="match status" value="1"/>
</dbReference>
<evidence type="ECO:0000256" key="2">
    <source>
        <dbReference type="ARBA" id="ARBA00022980"/>
    </source>
</evidence>
<dbReference type="SUPFAM" id="SSF54736">
    <property type="entry name" value="ClpS-like"/>
    <property type="match status" value="1"/>
</dbReference>
<dbReference type="Proteomes" id="UP001497512">
    <property type="component" value="Chromosome 2"/>
</dbReference>
<dbReference type="Pfam" id="PF16320">
    <property type="entry name" value="Ribosomal_L12_N"/>
    <property type="match status" value="1"/>
</dbReference>
<evidence type="ECO:0008006" key="8">
    <source>
        <dbReference type="Google" id="ProtNLM"/>
    </source>
</evidence>
<feature type="domain" description="Large ribosomal subunit protein bL12 C-terminal" evidence="4">
    <location>
        <begin position="149"/>
        <end position="213"/>
    </location>
</feature>
<evidence type="ECO:0000256" key="1">
    <source>
        <dbReference type="ARBA" id="ARBA00007197"/>
    </source>
</evidence>
<evidence type="ECO:0000313" key="6">
    <source>
        <dbReference type="EMBL" id="CAK9215950.1"/>
    </source>
</evidence>
<protein>
    <recommendedName>
        <fullName evidence="8">Ribosomal protein L7/L12 C-terminal domain-containing protein</fullName>
    </recommendedName>
</protein>
<dbReference type="Gene3D" id="1.20.5.710">
    <property type="entry name" value="Single helix bin"/>
    <property type="match status" value="1"/>
</dbReference>
<dbReference type="Gene3D" id="3.30.1390.10">
    <property type="match status" value="1"/>
</dbReference>
<accession>A0ABP0U9M3</accession>
<keyword evidence="2" id="KW-0689">Ribosomal protein</keyword>
<organism evidence="6 7">
    <name type="scientific">Sphagnum troendelagicum</name>
    <dbReference type="NCBI Taxonomy" id="128251"/>
    <lineage>
        <taxon>Eukaryota</taxon>
        <taxon>Viridiplantae</taxon>
        <taxon>Streptophyta</taxon>
        <taxon>Embryophyta</taxon>
        <taxon>Bryophyta</taxon>
        <taxon>Sphagnophytina</taxon>
        <taxon>Sphagnopsida</taxon>
        <taxon>Sphagnales</taxon>
        <taxon>Sphagnaceae</taxon>
        <taxon>Sphagnum</taxon>
    </lineage>
</organism>
<gene>
    <name evidence="6" type="ORF">CSSPTR1EN2_LOCUS13099</name>
</gene>
<keyword evidence="3" id="KW-0687">Ribonucleoprotein</keyword>
<sequence length="216" mass="23527">MSRFWSCPAARRLLLRRSSHHLRHMVVRPSSSHEALPGILWQRWCCDNNKRWLGSAAAPDEADYDPTEARTPPSEKIHRLVDEISTLTLLEVSDLTTLLKKRLGLPAGMGMMPMGMGGMMPGMGMPGAAGGGAAGAPVAEEKKPEKTSFDVKLEKFEAASKIKIIKEVRAFTALGLKEAKELVEKAPTLLKQGVGKEEAEQIIEKLKAIGGTAIME</sequence>
<keyword evidence="7" id="KW-1185">Reference proteome</keyword>
<evidence type="ECO:0000313" key="7">
    <source>
        <dbReference type="Proteomes" id="UP001497512"/>
    </source>
</evidence>
<dbReference type="InterPro" id="IPR008932">
    <property type="entry name" value="Ribosomal_bL12_oligo"/>
</dbReference>
<dbReference type="HAMAP" id="MF_00368">
    <property type="entry name" value="Ribosomal_bL12"/>
    <property type="match status" value="1"/>
</dbReference>
<dbReference type="PANTHER" id="PTHR45987">
    <property type="entry name" value="39S RIBOSOMAL PROTEIN L12"/>
    <property type="match status" value="1"/>
</dbReference>
<evidence type="ECO:0000256" key="3">
    <source>
        <dbReference type="ARBA" id="ARBA00023274"/>
    </source>
</evidence>
<proteinExistence type="inferred from homology"/>
<name>A0ABP0U9M3_9BRYO</name>
<dbReference type="InterPro" id="IPR014719">
    <property type="entry name" value="Ribosomal_bL12_C/ClpS-like"/>
</dbReference>
<dbReference type="InterPro" id="IPR036235">
    <property type="entry name" value="Ribosomal_bL12_oligo_N_sf"/>
</dbReference>
<dbReference type="Pfam" id="PF00542">
    <property type="entry name" value="Ribosomal_L12"/>
    <property type="match status" value="1"/>
</dbReference>
<dbReference type="InterPro" id="IPR000206">
    <property type="entry name" value="Ribosomal_bL12"/>
</dbReference>
<dbReference type="SUPFAM" id="SSF48300">
    <property type="entry name" value="Ribosomal protein L7/12, oligomerisation (N-terminal) domain"/>
    <property type="match status" value="1"/>
</dbReference>
<comment type="similarity">
    <text evidence="1">Belongs to the bacterial ribosomal protein bL12 family.</text>
</comment>
<evidence type="ECO:0000259" key="5">
    <source>
        <dbReference type="Pfam" id="PF16320"/>
    </source>
</evidence>
<dbReference type="EMBL" id="OZ019894">
    <property type="protein sequence ID" value="CAK9215950.1"/>
    <property type="molecule type" value="Genomic_DNA"/>
</dbReference>
<feature type="domain" description="Large ribosomal subunit protein bL12 oligomerization" evidence="5">
    <location>
        <begin position="76"/>
        <end position="130"/>
    </location>
</feature>